<keyword evidence="2" id="KW-0238">DNA-binding</keyword>
<accession>A0ABX0Y5W2</accession>
<dbReference type="InterPro" id="IPR000524">
    <property type="entry name" value="Tscrpt_reg_HTH_GntR"/>
</dbReference>
<dbReference type="PROSITE" id="PS50949">
    <property type="entry name" value="HTH_GNTR"/>
    <property type="match status" value="1"/>
</dbReference>
<reference evidence="5 6" key="1">
    <citation type="submission" date="2020-03" db="EMBL/GenBank/DDBJ databases">
        <title>WGS of the type strain of Planosporangium spp.</title>
        <authorList>
            <person name="Thawai C."/>
        </authorList>
    </citation>
    <scope>NUCLEOTIDE SEQUENCE [LARGE SCALE GENOMIC DNA]</scope>
    <source>
        <strain evidence="5 6">TBRC 5610</strain>
    </source>
</reference>
<dbReference type="SUPFAM" id="SSF46785">
    <property type="entry name" value="Winged helix' DNA-binding domain"/>
    <property type="match status" value="1"/>
</dbReference>
<dbReference type="RefSeq" id="WP_167928322.1">
    <property type="nucleotide sequence ID" value="NZ_JAATVY010000030.1"/>
</dbReference>
<sequence length="257" mass="28878">MTGSPASPPARAAARRIDRRSELPFYSQLREILLDRLANEWMTGDKLPSEADLCEYYQVSRTTVRQAVDQLAHEGLIVKVKGVGAFVADRKVDATFVQRAAGFYDEMVQQGRDITSRVLAQRVVPASVREAAQLEIPIGADVVQFDRVRYVDDEPAQIVYTRLPGARFPGFVDIDMTDRSLYQVLAERYGCRPATGRRRVEARGADTTEASLLDVPEGSPVLVMQSLTRDTDQQPFEWFVAVYRGDRFQFDIELVAS</sequence>
<proteinExistence type="predicted"/>
<dbReference type="InterPro" id="IPR036390">
    <property type="entry name" value="WH_DNA-bd_sf"/>
</dbReference>
<dbReference type="Pfam" id="PF00392">
    <property type="entry name" value="GntR"/>
    <property type="match status" value="1"/>
</dbReference>
<dbReference type="InterPro" id="IPR028978">
    <property type="entry name" value="Chorismate_lyase_/UTRA_dom_sf"/>
</dbReference>
<evidence type="ECO:0000313" key="6">
    <source>
        <dbReference type="Proteomes" id="UP000722989"/>
    </source>
</evidence>
<comment type="caution">
    <text evidence="5">The sequence shown here is derived from an EMBL/GenBank/DDBJ whole genome shotgun (WGS) entry which is preliminary data.</text>
</comment>
<dbReference type="InterPro" id="IPR050679">
    <property type="entry name" value="Bact_HTH_transcr_reg"/>
</dbReference>
<keyword evidence="6" id="KW-1185">Reference proteome</keyword>
<keyword evidence="1" id="KW-0805">Transcription regulation</keyword>
<dbReference type="SMART" id="SM00866">
    <property type="entry name" value="UTRA"/>
    <property type="match status" value="1"/>
</dbReference>
<dbReference type="CDD" id="cd07377">
    <property type="entry name" value="WHTH_GntR"/>
    <property type="match status" value="1"/>
</dbReference>
<dbReference type="PANTHER" id="PTHR44846">
    <property type="entry name" value="MANNOSYL-D-GLYCERATE TRANSPORT/METABOLISM SYSTEM REPRESSOR MNGR-RELATED"/>
    <property type="match status" value="1"/>
</dbReference>
<dbReference type="PRINTS" id="PR00035">
    <property type="entry name" value="HTHGNTR"/>
</dbReference>
<evidence type="ECO:0000259" key="4">
    <source>
        <dbReference type="PROSITE" id="PS50949"/>
    </source>
</evidence>
<dbReference type="InterPro" id="IPR011663">
    <property type="entry name" value="UTRA"/>
</dbReference>
<name>A0ABX0Y5W2_9ACTN</name>
<dbReference type="Proteomes" id="UP000722989">
    <property type="component" value="Unassembled WGS sequence"/>
</dbReference>
<dbReference type="PANTHER" id="PTHR44846:SF1">
    <property type="entry name" value="MANNOSYL-D-GLYCERATE TRANSPORT_METABOLISM SYSTEM REPRESSOR MNGR-RELATED"/>
    <property type="match status" value="1"/>
</dbReference>
<dbReference type="InterPro" id="IPR036388">
    <property type="entry name" value="WH-like_DNA-bd_sf"/>
</dbReference>
<organism evidence="5 6">
    <name type="scientific">Planosporangium thailandense</name>
    <dbReference type="NCBI Taxonomy" id="765197"/>
    <lineage>
        <taxon>Bacteria</taxon>
        <taxon>Bacillati</taxon>
        <taxon>Actinomycetota</taxon>
        <taxon>Actinomycetes</taxon>
        <taxon>Micromonosporales</taxon>
        <taxon>Micromonosporaceae</taxon>
        <taxon>Planosporangium</taxon>
    </lineage>
</organism>
<feature type="domain" description="HTH gntR-type" evidence="4">
    <location>
        <begin position="23"/>
        <end position="90"/>
    </location>
</feature>
<evidence type="ECO:0000256" key="2">
    <source>
        <dbReference type="ARBA" id="ARBA00023125"/>
    </source>
</evidence>
<evidence type="ECO:0000313" key="5">
    <source>
        <dbReference type="EMBL" id="NJC73413.1"/>
    </source>
</evidence>
<dbReference type="Pfam" id="PF07702">
    <property type="entry name" value="UTRA"/>
    <property type="match status" value="1"/>
</dbReference>
<dbReference type="EMBL" id="JAATVY010000030">
    <property type="protein sequence ID" value="NJC73413.1"/>
    <property type="molecule type" value="Genomic_DNA"/>
</dbReference>
<gene>
    <name evidence="5" type="ORF">HC031_27360</name>
</gene>
<dbReference type="Gene3D" id="3.40.1410.10">
    <property type="entry name" value="Chorismate lyase-like"/>
    <property type="match status" value="1"/>
</dbReference>
<dbReference type="SMART" id="SM00345">
    <property type="entry name" value="HTH_GNTR"/>
    <property type="match status" value="1"/>
</dbReference>
<evidence type="ECO:0000256" key="3">
    <source>
        <dbReference type="ARBA" id="ARBA00023163"/>
    </source>
</evidence>
<protein>
    <submittedName>
        <fullName evidence="5">GntR family transcriptional regulator</fullName>
    </submittedName>
</protein>
<keyword evidence="3" id="KW-0804">Transcription</keyword>
<evidence type="ECO:0000256" key="1">
    <source>
        <dbReference type="ARBA" id="ARBA00023015"/>
    </source>
</evidence>
<dbReference type="SUPFAM" id="SSF64288">
    <property type="entry name" value="Chorismate lyase-like"/>
    <property type="match status" value="1"/>
</dbReference>
<dbReference type="Gene3D" id="1.10.10.10">
    <property type="entry name" value="Winged helix-like DNA-binding domain superfamily/Winged helix DNA-binding domain"/>
    <property type="match status" value="1"/>
</dbReference>